<evidence type="ECO:0000256" key="5">
    <source>
        <dbReference type="PIRSR" id="PIRSR600888-1"/>
    </source>
</evidence>
<evidence type="ECO:0000313" key="7">
    <source>
        <dbReference type="EMBL" id="BDS06765.1"/>
    </source>
</evidence>
<accession>A0AAT9FLC3</accession>
<comment type="function">
    <text evidence="2 6">Catalyzes the epimerization of the C3' and C5'positions of dTDP-6-deoxy-D-xylo-4-hexulose, forming dTDP-6-deoxy-L-lyxo-4-hexulose.</text>
</comment>
<comment type="pathway">
    <text evidence="6">Carbohydrate biosynthesis; dTDP-L-rhamnose biosynthesis.</text>
</comment>
<dbReference type="NCBIfam" id="TIGR01221">
    <property type="entry name" value="rmlC"/>
    <property type="match status" value="1"/>
</dbReference>
<dbReference type="GO" id="GO:0019305">
    <property type="term" value="P:dTDP-rhamnose biosynthetic process"/>
    <property type="evidence" value="ECO:0007669"/>
    <property type="project" value="UniProtKB-UniRule"/>
</dbReference>
<reference evidence="7" key="1">
    <citation type="submission" date="2024-07" db="EMBL/GenBank/DDBJ databases">
        <title>Complete genome sequence of Verrucomicrobiaceae bacterium NT6N.</title>
        <authorList>
            <person name="Huang C."/>
            <person name="Takami H."/>
            <person name="Hamasaki K."/>
        </authorList>
    </citation>
    <scope>NUCLEOTIDE SEQUENCE</scope>
    <source>
        <strain evidence="7">NT6N</strain>
    </source>
</reference>
<organism evidence="7">
    <name type="scientific">Oceaniferula spumae</name>
    <dbReference type="NCBI Taxonomy" id="2979115"/>
    <lineage>
        <taxon>Bacteria</taxon>
        <taxon>Pseudomonadati</taxon>
        <taxon>Verrucomicrobiota</taxon>
        <taxon>Verrucomicrobiia</taxon>
        <taxon>Verrucomicrobiales</taxon>
        <taxon>Verrucomicrobiaceae</taxon>
        <taxon>Oceaniferula</taxon>
    </lineage>
</organism>
<evidence type="ECO:0000256" key="2">
    <source>
        <dbReference type="ARBA" id="ARBA00001997"/>
    </source>
</evidence>
<keyword evidence="6" id="KW-0413">Isomerase</keyword>
<dbReference type="AlphaFoldDB" id="A0AAT9FLC3"/>
<dbReference type="SUPFAM" id="SSF51182">
    <property type="entry name" value="RmlC-like cupins"/>
    <property type="match status" value="1"/>
</dbReference>
<feature type="active site" description="Proton donor" evidence="5">
    <location>
        <position position="131"/>
    </location>
</feature>
<dbReference type="Pfam" id="PF00908">
    <property type="entry name" value="dTDP_sugar_isom"/>
    <property type="match status" value="1"/>
</dbReference>
<sequence>MTLIDEPLPGVKILKPFVFEDERGNFVKPFHEGQLAEHGISMDVKEEFFSTSQAGVLRGMHFQLPPHAHQKLVYCITGRVLDVLLDLRKGSPTYGKSSSFELSAANRHIVHIPVGFAHGFLSMEENSCLVYKTDAVHALEADAGILWNSFGYEWPTGETEPVISGRDIDHPQFSDFKSPFRIAEAE</sequence>
<dbReference type="PANTHER" id="PTHR21047:SF2">
    <property type="entry name" value="THYMIDINE DIPHOSPHO-4-KETO-RHAMNOSE 3,5-EPIMERASE"/>
    <property type="match status" value="1"/>
</dbReference>
<comment type="catalytic activity">
    <reaction evidence="1 6">
        <text>dTDP-4-dehydro-6-deoxy-alpha-D-glucose = dTDP-4-dehydro-beta-L-rhamnose</text>
        <dbReference type="Rhea" id="RHEA:16969"/>
        <dbReference type="ChEBI" id="CHEBI:57649"/>
        <dbReference type="ChEBI" id="CHEBI:62830"/>
        <dbReference type="EC" id="5.1.3.13"/>
    </reaction>
</comment>
<dbReference type="PANTHER" id="PTHR21047">
    <property type="entry name" value="DTDP-6-DEOXY-D-GLUCOSE-3,5 EPIMERASE"/>
    <property type="match status" value="1"/>
</dbReference>
<gene>
    <name evidence="7" type="primary">wbcA</name>
    <name evidence="7" type="ORF">NT6N_18050</name>
</gene>
<feature type="active site" description="Proton acceptor" evidence="5">
    <location>
        <position position="61"/>
    </location>
</feature>
<dbReference type="InterPro" id="IPR011051">
    <property type="entry name" value="RmlC_Cupin_sf"/>
</dbReference>
<dbReference type="CDD" id="cd00438">
    <property type="entry name" value="cupin_RmlC"/>
    <property type="match status" value="1"/>
</dbReference>
<comment type="similarity">
    <text evidence="6">Belongs to the dTDP-4-dehydrorhamnose 3,5-epimerase family.</text>
</comment>
<proteinExistence type="inferred from homology"/>
<protein>
    <recommendedName>
        <fullName evidence="4 6">dTDP-4-dehydrorhamnose 3,5-epimerase</fullName>
        <ecNumber evidence="3 6">5.1.3.13</ecNumber>
    </recommendedName>
    <alternativeName>
        <fullName evidence="6">Thymidine diphospho-4-keto-rhamnose 3,5-epimerase</fullName>
    </alternativeName>
</protein>
<dbReference type="InterPro" id="IPR000888">
    <property type="entry name" value="RmlC-like"/>
</dbReference>
<evidence type="ECO:0000256" key="6">
    <source>
        <dbReference type="RuleBase" id="RU364069"/>
    </source>
</evidence>
<dbReference type="GO" id="GO:0005829">
    <property type="term" value="C:cytosol"/>
    <property type="evidence" value="ECO:0007669"/>
    <property type="project" value="TreeGrafter"/>
</dbReference>
<comment type="subunit">
    <text evidence="6">Homodimer.</text>
</comment>
<evidence type="ECO:0000256" key="1">
    <source>
        <dbReference type="ARBA" id="ARBA00001298"/>
    </source>
</evidence>
<dbReference type="EC" id="5.1.3.13" evidence="3 6"/>
<dbReference type="EMBL" id="AP026866">
    <property type="protein sequence ID" value="BDS06765.1"/>
    <property type="molecule type" value="Genomic_DNA"/>
</dbReference>
<evidence type="ECO:0000256" key="4">
    <source>
        <dbReference type="ARBA" id="ARBA00019595"/>
    </source>
</evidence>
<dbReference type="KEGG" id="osu:NT6N_18050"/>
<dbReference type="InterPro" id="IPR014710">
    <property type="entry name" value="RmlC-like_jellyroll"/>
</dbReference>
<dbReference type="Gene3D" id="2.60.120.10">
    <property type="entry name" value="Jelly Rolls"/>
    <property type="match status" value="1"/>
</dbReference>
<name>A0AAT9FLC3_9BACT</name>
<dbReference type="GO" id="GO:0008830">
    <property type="term" value="F:dTDP-4-dehydrorhamnose 3,5-epimerase activity"/>
    <property type="evidence" value="ECO:0007669"/>
    <property type="project" value="UniProtKB-UniRule"/>
</dbReference>
<evidence type="ECO:0000256" key="3">
    <source>
        <dbReference type="ARBA" id="ARBA00012098"/>
    </source>
</evidence>
<dbReference type="GO" id="GO:0000271">
    <property type="term" value="P:polysaccharide biosynthetic process"/>
    <property type="evidence" value="ECO:0007669"/>
    <property type="project" value="TreeGrafter"/>
</dbReference>